<dbReference type="PANTHER" id="PTHR35936">
    <property type="entry name" value="MEMBRANE-BOUND LYTIC MUREIN TRANSGLYCOSYLASE F"/>
    <property type="match status" value="1"/>
</dbReference>
<dbReference type="Gene3D" id="3.40.190.10">
    <property type="entry name" value="Periplasmic binding protein-like II"/>
    <property type="match status" value="4"/>
</dbReference>
<dbReference type="Proteomes" id="UP001570417">
    <property type="component" value="Unassembled WGS sequence"/>
</dbReference>
<dbReference type="PANTHER" id="PTHR35936:SF37">
    <property type="entry name" value="AMINO ACID ABC TRANSPORTER SUBSTRATE-BINDING PROTEIN"/>
    <property type="match status" value="1"/>
</dbReference>
<dbReference type="SUPFAM" id="SSF55073">
    <property type="entry name" value="Nucleotide cyclase"/>
    <property type="match status" value="1"/>
</dbReference>
<dbReference type="InterPro" id="IPR000160">
    <property type="entry name" value="GGDEF_dom"/>
</dbReference>
<evidence type="ECO:0000256" key="2">
    <source>
        <dbReference type="ARBA" id="ARBA00022729"/>
    </source>
</evidence>
<dbReference type="Pfam" id="PF00497">
    <property type="entry name" value="SBP_bac_3"/>
    <property type="match status" value="1"/>
</dbReference>
<evidence type="ECO:0000313" key="4">
    <source>
        <dbReference type="EMBL" id="MFA0570688.1"/>
    </source>
</evidence>
<evidence type="ECO:0000313" key="5">
    <source>
        <dbReference type="Proteomes" id="UP001570417"/>
    </source>
</evidence>
<dbReference type="EMBL" id="JBFRUW010000108">
    <property type="protein sequence ID" value="MFA0570688.1"/>
    <property type="molecule type" value="Genomic_DNA"/>
</dbReference>
<dbReference type="NCBIfam" id="TIGR00254">
    <property type="entry name" value="GGDEF"/>
    <property type="match status" value="1"/>
</dbReference>
<dbReference type="InterPro" id="IPR029787">
    <property type="entry name" value="Nucleotide_cyclase"/>
</dbReference>
<organism evidence="4 5">
    <name type="scientific">Vibrio gallaecicus</name>
    <dbReference type="NCBI Taxonomy" id="552386"/>
    <lineage>
        <taxon>Bacteria</taxon>
        <taxon>Pseudomonadati</taxon>
        <taxon>Pseudomonadota</taxon>
        <taxon>Gammaproteobacteria</taxon>
        <taxon>Vibrionales</taxon>
        <taxon>Vibrionaceae</taxon>
        <taxon>Vibrio</taxon>
    </lineage>
</organism>
<dbReference type="SUPFAM" id="SSF53850">
    <property type="entry name" value="Periplasmic binding protein-like II"/>
    <property type="match status" value="2"/>
</dbReference>
<dbReference type="Gene3D" id="3.30.70.270">
    <property type="match status" value="1"/>
</dbReference>
<protein>
    <submittedName>
        <fullName evidence="4">GGDEF domain-containing protein</fullName>
    </submittedName>
</protein>
<accession>A0ABV4NH45</accession>
<evidence type="ECO:0000256" key="1">
    <source>
        <dbReference type="ARBA" id="ARBA00010333"/>
    </source>
</evidence>
<dbReference type="InterPro" id="IPR043128">
    <property type="entry name" value="Rev_trsase/Diguanyl_cyclase"/>
</dbReference>
<dbReference type="SMART" id="SM00062">
    <property type="entry name" value="PBPb"/>
    <property type="match status" value="1"/>
</dbReference>
<name>A0ABV4NH45_9VIBR</name>
<dbReference type="InterPro" id="IPR001638">
    <property type="entry name" value="Solute-binding_3/MltF_N"/>
</dbReference>
<keyword evidence="2" id="KW-0732">Signal</keyword>
<dbReference type="Pfam" id="PF00990">
    <property type="entry name" value="GGDEF"/>
    <property type="match status" value="1"/>
</dbReference>
<reference evidence="4 5" key="1">
    <citation type="journal article" date="2024" name="ISME J.">
        <title>Tailless and filamentous prophages are predominant in marine Vibrio.</title>
        <authorList>
            <person name="Steensen K."/>
            <person name="Seneca J."/>
            <person name="Bartlau N."/>
            <person name="Yu X.A."/>
            <person name="Hussain F.A."/>
            <person name="Polz M.F."/>
        </authorList>
    </citation>
    <scope>NUCLEOTIDE SEQUENCE [LARGE SCALE GENOMIC DNA]</scope>
    <source>
        <strain evidence="4 5">10N.222.51.A1</strain>
    </source>
</reference>
<gene>
    <name evidence="4" type="ORF">AB4566_20750</name>
</gene>
<feature type="domain" description="GGDEF" evidence="3">
    <location>
        <begin position="520"/>
        <end position="649"/>
    </location>
</feature>
<dbReference type="RefSeq" id="WP_372268346.1">
    <property type="nucleotide sequence ID" value="NZ_JBFRUW010000108.1"/>
</dbReference>
<comment type="caution">
    <text evidence="4">The sequence shown here is derived from an EMBL/GenBank/DDBJ whole genome shotgun (WGS) entry which is preliminary data.</text>
</comment>
<dbReference type="SMART" id="SM00267">
    <property type="entry name" value="GGDEF"/>
    <property type="match status" value="1"/>
</dbReference>
<sequence>MTTSITQAGQQHDSYIVATEADDIVTRVLFDAISEEFQIPIYYKDFSSFDAILDSVAKGTSDFAANVTHTEQRSLVFEYSRPTNIEYTFLFSDTGKDLDEVSIIGVPKDTIYGSLVLSHFPNMEIIEYQGHDAAKALLKNSQVEGVVDAINQLKPMLMAGFNSQLLNNQLTIKPVSIIAKKGKHIADLTRFTDFIYSEGVQRLLRETVNQYQYDLRRNALRERVVTSGIDTTQPLKVKLENIYPYAQFDLPGQPYGISAEVLFEACDILTLKCQVVNESNETWQSMYQDFLNQEIDIIAPLVISQQRRKVANFTSAHYSPQSILVKRIGYKDRVYQNISELISERIGVVKDDFFDELLSLLLPNKSLHYYDSNAELIDALLNEEVDYVAHSLAGLSHVFREQGLLPITPAQSIGNIYQSQIAIGLVKNEKGALLTPLFDKALAMIDTDRINQKYDQLPDWRETLEAEQQLSRRSQGLFVIVLGFMLVTTLLLKKQAYTDSLTKLRNRRSLQSKYRRKVKPWHTVVSLDINHFKQVNDTYGHEVGDLVLQQYANVINTHWRGYSYRVGGDEFVLIGEAKSSDLDTIVEQLSEFMFVSEIHNLYLSITVSVGVSANRKRDKHLSEILSKTDSAMYQSKRDIGRKCTFVDGNGNCDKVYNRSCEKNAQKSA</sequence>
<comment type="similarity">
    <text evidence="1">Belongs to the bacterial solute-binding protein 3 family.</text>
</comment>
<evidence type="ECO:0000259" key="3">
    <source>
        <dbReference type="PROSITE" id="PS50887"/>
    </source>
</evidence>
<proteinExistence type="inferred from homology"/>
<keyword evidence="5" id="KW-1185">Reference proteome</keyword>
<dbReference type="PROSITE" id="PS50887">
    <property type="entry name" value="GGDEF"/>
    <property type="match status" value="1"/>
</dbReference>
<dbReference type="CDD" id="cd01949">
    <property type="entry name" value="GGDEF"/>
    <property type="match status" value="1"/>
</dbReference>